<evidence type="ECO:0000256" key="1">
    <source>
        <dbReference type="SAM" id="Phobius"/>
    </source>
</evidence>
<dbReference type="Proteomes" id="UP000215914">
    <property type="component" value="Chromosome 17"/>
</dbReference>
<dbReference type="EMBL" id="CM007906">
    <property type="protein sequence ID" value="OTF87393.1"/>
    <property type="molecule type" value="Genomic_DNA"/>
</dbReference>
<dbReference type="AlphaFoldDB" id="A0A251RSE8"/>
<organism evidence="2 3">
    <name type="scientific">Helianthus annuus</name>
    <name type="common">Common sunflower</name>
    <dbReference type="NCBI Taxonomy" id="4232"/>
    <lineage>
        <taxon>Eukaryota</taxon>
        <taxon>Viridiplantae</taxon>
        <taxon>Streptophyta</taxon>
        <taxon>Embryophyta</taxon>
        <taxon>Tracheophyta</taxon>
        <taxon>Spermatophyta</taxon>
        <taxon>Magnoliopsida</taxon>
        <taxon>eudicotyledons</taxon>
        <taxon>Gunneridae</taxon>
        <taxon>Pentapetalae</taxon>
        <taxon>asterids</taxon>
        <taxon>campanulids</taxon>
        <taxon>Asterales</taxon>
        <taxon>Asteraceae</taxon>
        <taxon>Asteroideae</taxon>
        <taxon>Heliantheae alliance</taxon>
        <taxon>Heliantheae</taxon>
        <taxon>Helianthus</taxon>
    </lineage>
</organism>
<name>A0A251RSE8_HELAN</name>
<accession>A0A251RSE8</accession>
<keyword evidence="1" id="KW-1133">Transmembrane helix</keyword>
<evidence type="ECO:0000313" key="2">
    <source>
        <dbReference type="EMBL" id="OTF87393.1"/>
    </source>
</evidence>
<keyword evidence="3" id="KW-1185">Reference proteome</keyword>
<keyword evidence="1" id="KW-0812">Transmembrane</keyword>
<evidence type="ECO:0000313" key="3">
    <source>
        <dbReference type="Proteomes" id="UP000215914"/>
    </source>
</evidence>
<feature type="transmembrane region" description="Helical" evidence="1">
    <location>
        <begin position="40"/>
        <end position="58"/>
    </location>
</feature>
<protein>
    <submittedName>
        <fullName evidence="2">Uncharacterized protein</fullName>
    </submittedName>
</protein>
<feature type="transmembrane region" description="Helical" evidence="1">
    <location>
        <begin position="15"/>
        <end position="33"/>
    </location>
</feature>
<gene>
    <name evidence="2" type="ORF">HannXRQ_Chr17g0561311</name>
</gene>
<proteinExistence type="predicted"/>
<keyword evidence="1" id="KW-0472">Membrane</keyword>
<reference evidence="3" key="1">
    <citation type="journal article" date="2017" name="Nature">
        <title>The sunflower genome provides insights into oil metabolism, flowering and Asterid evolution.</title>
        <authorList>
            <person name="Badouin H."/>
            <person name="Gouzy J."/>
            <person name="Grassa C.J."/>
            <person name="Murat F."/>
            <person name="Staton S.E."/>
            <person name="Cottret L."/>
            <person name="Lelandais-Briere C."/>
            <person name="Owens G.L."/>
            <person name="Carrere S."/>
            <person name="Mayjonade B."/>
            <person name="Legrand L."/>
            <person name="Gill N."/>
            <person name="Kane N.C."/>
            <person name="Bowers J.E."/>
            <person name="Hubner S."/>
            <person name="Bellec A."/>
            <person name="Berard A."/>
            <person name="Berges H."/>
            <person name="Blanchet N."/>
            <person name="Boniface M.C."/>
            <person name="Brunel D."/>
            <person name="Catrice O."/>
            <person name="Chaidir N."/>
            <person name="Claudel C."/>
            <person name="Donnadieu C."/>
            <person name="Faraut T."/>
            <person name="Fievet G."/>
            <person name="Helmstetter N."/>
            <person name="King M."/>
            <person name="Knapp S.J."/>
            <person name="Lai Z."/>
            <person name="Le Paslier M.C."/>
            <person name="Lippi Y."/>
            <person name="Lorenzon L."/>
            <person name="Mandel J.R."/>
            <person name="Marage G."/>
            <person name="Marchand G."/>
            <person name="Marquand E."/>
            <person name="Bret-Mestries E."/>
            <person name="Morien E."/>
            <person name="Nambeesan S."/>
            <person name="Nguyen T."/>
            <person name="Pegot-Espagnet P."/>
            <person name="Pouilly N."/>
            <person name="Raftis F."/>
            <person name="Sallet E."/>
            <person name="Schiex T."/>
            <person name="Thomas J."/>
            <person name="Vandecasteele C."/>
            <person name="Vares D."/>
            <person name="Vear F."/>
            <person name="Vautrin S."/>
            <person name="Crespi M."/>
            <person name="Mangin B."/>
            <person name="Burke J.M."/>
            <person name="Salse J."/>
            <person name="Munos S."/>
            <person name="Vincourt P."/>
            <person name="Rieseberg L.H."/>
            <person name="Langlade N.B."/>
        </authorList>
    </citation>
    <scope>NUCLEOTIDE SEQUENCE [LARGE SCALE GENOMIC DNA]</scope>
    <source>
        <strain evidence="3">cv. SF193</strain>
    </source>
</reference>
<dbReference type="InParanoid" id="A0A251RSE8"/>
<sequence>MIKRPFFGQKLECSWLMEAPCFCLITFNVVLLFSVRLFECFSFLLFVILNLATMLYHWN</sequence>